<dbReference type="GeneID" id="25904570"/>
<organism evidence="2 3">
    <name type="scientific">Sphaeroforma arctica JP610</name>
    <dbReference type="NCBI Taxonomy" id="667725"/>
    <lineage>
        <taxon>Eukaryota</taxon>
        <taxon>Ichthyosporea</taxon>
        <taxon>Ichthyophonida</taxon>
        <taxon>Sphaeroforma</taxon>
    </lineage>
</organism>
<dbReference type="RefSeq" id="XP_014157609.1">
    <property type="nucleotide sequence ID" value="XM_014302134.1"/>
</dbReference>
<evidence type="ECO:0000313" key="3">
    <source>
        <dbReference type="Proteomes" id="UP000054560"/>
    </source>
</evidence>
<reference evidence="2 3" key="1">
    <citation type="submission" date="2011-02" db="EMBL/GenBank/DDBJ databases">
        <title>The Genome Sequence of Sphaeroforma arctica JP610.</title>
        <authorList>
            <consortium name="The Broad Institute Genome Sequencing Platform"/>
            <person name="Russ C."/>
            <person name="Cuomo C."/>
            <person name="Young S.K."/>
            <person name="Zeng Q."/>
            <person name="Gargeya S."/>
            <person name="Alvarado L."/>
            <person name="Berlin A."/>
            <person name="Chapman S.B."/>
            <person name="Chen Z."/>
            <person name="Freedman E."/>
            <person name="Gellesch M."/>
            <person name="Goldberg J."/>
            <person name="Griggs A."/>
            <person name="Gujja S."/>
            <person name="Heilman E."/>
            <person name="Heiman D."/>
            <person name="Howarth C."/>
            <person name="Mehta T."/>
            <person name="Neiman D."/>
            <person name="Pearson M."/>
            <person name="Roberts A."/>
            <person name="Saif S."/>
            <person name="Shea T."/>
            <person name="Shenoy N."/>
            <person name="Sisk P."/>
            <person name="Stolte C."/>
            <person name="Sykes S."/>
            <person name="White J."/>
            <person name="Yandava C."/>
            <person name="Burger G."/>
            <person name="Gray M.W."/>
            <person name="Holland P.W.H."/>
            <person name="King N."/>
            <person name="Lang F.B.F."/>
            <person name="Roger A.J."/>
            <person name="Ruiz-Trillo I."/>
            <person name="Haas B."/>
            <person name="Nusbaum C."/>
            <person name="Birren B."/>
        </authorList>
    </citation>
    <scope>NUCLEOTIDE SEQUENCE [LARGE SCALE GENOMIC DNA]</scope>
    <source>
        <strain evidence="2 3">JP610</strain>
    </source>
</reference>
<keyword evidence="1" id="KW-0812">Transmembrane</keyword>
<name>A0A0L0G3M3_9EUKA</name>
<dbReference type="EMBL" id="KQ241815">
    <property type="protein sequence ID" value="KNC83707.1"/>
    <property type="molecule type" value="Genomic_DNA"/>
</dbReference>
<protein>
    <submittedName>
        <fullName evidence="2">Uncharacterized protein</fullName>
    </submittedName>
</protein>
<keyword evidence="3" id="KW-1185">Reference proteome</keyword>
<keyword evidence="1" id="KW-1133">Transmembrane helix</keyword>
<dbReference type="Proteomes" id="UP000054560">
    <property type="component" value="Unassembled WGS sequence"/>
</dbReference>
<sequence length="225" mass="24337">MGGNVSKSFREQTTSMVADVFVSTTTDISNSTNSSNISLQTIRFAGTCGGDFTSQQTSTKTSKTVPTVTNNVSNEVANKIESSLIDNFKKILDQSQDGISTSTNKSVVIDVVSQSIRSNTQAIHRTVIDNNLKSSNVNNQTVDFVDEVAGNCHFDQNSILDSLSEQFATTLVQTVLDALNVSTVDKVTDIDETQENKGLFNTTMLIMLTIIAGVILAIVVVFKFF</sequence>
<feature type="transmembrane region" description="Helical" evidence="1">
    <location>
        <begin position="199"/>
        <end position="222"/>
    </location>
</feature>
<dbReference type="AlphaFoldDB" id="A0A0L0G3M3"/>
<proteinExistence type="predicted"/>
<accession>A0A0L0G3M3</accession>
<evidence type="ECO:0000256" key="1">
    <source>
        <dbReference type="SAM" id="Phobius"/>
    </source>
</evidence>
<keyword evidence="1" id="KW-0472">Membrane</keyword>
<evidence type="ECO:0000313" key="2">
    <source>
        <dbReference type="EMBL" id="KNC83707.1"/>
    </source>
</evidence>
<gene>
    <name evidence="2" type="ORF">SARC_04066</name>
</gene>